<dbReference type="PIRSF" id="PIRSF006641">
    <property type="entry name" value="CHP00092"/>
    <property type="match status" value="1"/>
</dbReference>
<dbReference type="InterPro" id="IPR012675">
    <property type="entry name" value="Beta-grasp_dom_sf"/>
</dbReference>
<dbReference type="Pfam" id="PF01926">
    <property type="entry name" value="MMR_HSR1"/>
    <property type="match status" value="1"/>
</dbReference>
<comment type="caution">
    <text evidence="9">The sequence shown here is derived from an EMBL/GenBank/DDBJ whole genome shotgun (WGS) entry which is preliminary data.</text>
</comment>
<evidence type="ECO:0000259" key="8">
    <source>
        <dbReference type="PROSITE" id="PS51880"/>
    </source>
</evidence>
<dbReference type="CDD" id="cd01900">
    <property type="entry name" value="YchF"/>
    <property type="match status" value="1"/>
</dbReference>
<proteinExistence type="inferred from homology"/>
<dbReference type="PRINTS" id="PR00326">
    <property type="entry name" value="GTP1OBG"/>
</dbReference>
<organism evidence="9 10">
    <name type="scientific">candidate division WWE3 bacterium</name>
    <dbReference type="NCBI Taxonomy" id="2053526"/>
    <lineage>
        <taxon>Bacteria</taxon>
        <taxon>Katanobacteria</taxon>
    </lineage>
</organism>
<dbReference type="CDD" id="cd04867">
    <property type="entry name" value="TGS_YchF_OLA1"/>
    <property type="match status" value="1"/>
</dbReference>
<dbReference type="NCBIfam" id="TIGR00092">
    <property type="entry name" value="redox-regulated ATPase YchF"/>
    <property type="match status" value="1"/>
</dbReference>
<feature type="domain" description="OBG-type G" evidence="7">
    <location>
        <begin position="3"/>
        <end position="262"/>
    </location>
</feature>
<feature type="binding site" evidence="6">
    <location>
        <begin position="12"/>
        <end position="17"/>
    </location>
    <ligand>
        <name>ATP</name>
        <dbReference type="ChEBI" id="CHEBI:30616"/>
    </ligand>
</feature>
<dbReference type="FunFam" id="3.10.20.30:FF:000001">
    <property type="entry name" value="Ribosome-binding ATPase YchF"/>
    <property type="match status" value="1"/>
</dbReference>
<evidence type="ECO:0000259" key="7">
    <source>
        <dbReference type="PROSITE" id="PS51710"/>
    </source>
</evidence>
<dbReference type="InterPro" id="IPR031167">
    <property type="entry name" value="G_OBG"/>
</dbReference>
<dbReference type="InterPro" id="IPR023192">
    <property type="entry name" value="TGS-like_dom_sf"/>
</dbReference>
<keyword evidence="4 6" id="KW-0067">ATP-binding</keyword>
<gene>
    <name evidence="6 9" type="primary">ychF</name>
    <name evidence="9" type="ORF">KDA10_01150</name>
</gene>
<reference evidence="9" key="1">
    <citation type="submission" date="2020-04" db="EMBL/GenBank/DDBJ databases">
        <authorList>
            <person name="Zhang T."/>
        </authorList>
    </citation>
    <scope>NUCLEOTIDE SEQUENCE</scope>
    <source>
        <strain evidence="9">HKST-UBA80</strain>
    </source>
</reference>
<evidence type="ECO:0000256" key="5">
    <source>
        <dbReference type="ARBA" id="ARBA00022842"/>
    </source>
</evidence>
<keyword evidence="5" id="KW-0460">Magnesium</keyword>
<dbReference type="SUPFAM" id="SSF81271">
    <property type="entry name" value="TGS-like"/>
    <property type="match status" value="1"/>
</dbReference>
<dbReference type="InterPro" id="IPR012676">
    <property type="entry name" value="TGS-like"/>
</dbReference>
<evidence type="ECO:0000256" key="1">
    <source>
        <dbReference type="ARBA" id="ARBA00001946"/>
    </source>
</evidence>
<sequence length="369" mass="40496">MSLSIGIVGLPNVGKSTLFNAMLKRQVALAANYPFATIEPNIGIVDLPDERLNKLAEVVLKEFRVSPERIVPATVKFVDIAGLVEGASAGEGLGNQFLGHIKDVSAIVQVVRDFSDENVIREGSIEPKSDIEVINTELMLADLQTINSRIERHAGVLKKEKTLENLHKQELYLSIKVALEKGASLLSLGFSSEDLELLKDLHLLNLKPKIYVLNCDEDAVADGTSIPSLDFLESHDSHVVKLCAKIESELCSLSDEDRSAYMRELGLSESGLDVVIKTGFALLGLQTYFTAGPKEVRAWTIKKGDKAPKAAGVIHTDFEKGFIKAEVFSFEDLVMYGSFKECKARGVARIEGKDYIMQEGDVVEFRVNA</sequence>
<evidence type="ECO:0000256" key="2">
    <source>
        <dbReference type="ARBA" id="ARBA00022723"/>
    </source>
</evidence>
<dbReference type="InterPro" id="IPR004396">
    <property type="entry name" value="ATPase_YchF/OLA1"/>
</dbReference>
<dbReference type="PANTHER" id="PTHR23305">
    <property type="entry name" value="OBG GTPASE FAMILY"/>
    <property type="match status" value="1"/>
</dbReference>
<dbReference type="Gene3D" id="3.10.20.30">
    <property type="match status" value="1"/>
</dbReference>
<dbReference type="GO" id="GO:0005737">
    <property type="term" value="C:cytoplasm"/>
    <property type="evidence" value="ECO:0007669"/>
    <property type="project" value="TreeGrafter"/>
</dbReference>
<keyword evidence="3 6" id="KW-0547">Nucleotide-binding</keyword>
<evidence type="ECO:0000256" key="3">
    <source>
        <dbReference type="ARBA" id="ARBA00022741"/>
    </source>
</evidence>
<evidence type="ECO:0000313" key="10">
    <source>
        <dbReference type="Proteomes" id="UP000714817"/>
    </source>
</evidence>
<dbReference type="GO" id="GO:0046872">
    <property type="term" value="F:metal ion binding"/>
    <property type="evidence" value="ECO:0007669"/>
    <property type="project" value="UniProtKB-KW"/>
</dbReference>
<dbReference type="Gene3D" id="1.10.150.300">
    <property type="entry name" value="TGS-like domain"/>
    <property type="match status" value="1"/>
</dbReference>
<evidence type="ECO:0000313" key="9">
    <source>
        <dbReference type="EMBL" id="MCA9301960.1"/>
    </source>
</evidence>
<dbReference type="HAMAP" id="MF_00944">
    <property type="entry name" value="YchF_OLA1_ATPase"/>
    <property type="match status" value="1"/>
</dbReference>
<dbReference type="PANTHER" id="PTHR23305:SF18">
    <property type="entry name" value="OBG-TYPE G DOMAIN-CONTAINING PROTEIN"/>
    <property type="match status" value="1"/>
</dbReference>
<dbReference type="PROSITE" id="PS51710">
    <property type="entry name" value="G_OBG"/>
    <property type="match status" value="1"/>
</dbReference>
<evidence type="ECO:0000256" key="6">
    <source>
        <dbReference type="HAMAP-Rule" id="MF_00944"/>
    </source>
</evidence>
<dbReference type="AlphaFoldDB" id="A0A955E0B7"/>
<dbReference type="GO" id="GO:0005524">
    <property type="term" value="F:ATP binding"/>
    <property type="evidence" value="ECO:0007669"/>
    <property type="project" value="UniProtKB-UniRule"/>
</dbReference>
<dbReference type="GO" id="GO:0016887">
    <property type="term" value="F:ATP hydrolysis activity"/>
    <property type="evidence" value="ECO:0007669"/>
    <property type="project" value="UniProtKB-UniRule"/>
</dbReference>
<keyword evidence="2" id="KW-0479">Metal-binding</keyword>
<dbReference type="PROSITE" id="PS51880">
    <property type="entry name" value="TGS"/>
    <property type="match status" value="1"/>
</dbReference>
<dbReference type="Gene3D" id="3.40.50.300">
    <property type="entry name" value="P-loop containing nucleotide triphosphate hydrolases"/>
    <property type="match status" value="1"/>
</dbReference>
<dbReference type="InterPro" id="IPR041706">
    <property type="entry name" value="YchF_N"/>
</dbReference>
<dbReference type="InterPro" id="IPR006073">
    <property type="entry name" value="GTP-bd"/>
</dbReference>
<dbReference type="EMBL" id="JAGQNY010000004">
    <property type="protein sequence ID" value="MCA9301960.1"/>
    <property type="molecule type" value="Genomic_DNA"/>
</dbReference>
<feature type="domain" description="TGS" evidence="8">
    <location>
        <begin position="284"/>
        <end position="367"/>
    </location>
</feature>
<dbReference type="InterPro" id="IPR027417">
    <property type="entry name" value="P-loop_NTPase"/>
</dbReference>
<name>A0A955E0B7_UNCKA</name>
<dbReference type="InterPro" id="IPR004095">
    <property type="entry name" value="TGS"/>
</dbReference>
<comment type="function">
    <text evidence="6">ATPase that binds to both the 70S ribosome and the 50S ribosomal subunit in a nucleotide-independent manner.</text>
</comment>
<comment type="similarity">
    <text evidence="6">Belongs to the TRAFAC class OBG-HflX-like GTPase superfamily. OBG GTPase family. YchF/OLA1 subfamily.</text>
</comment>
<dbReference type="Proteomes" id="UP000714817">
    <property type="component" value="Unassembled WGS sequence"/>
</dbReference>
<protein>
    <recommendedName>
        <fullName evidence="6">Ribosome-binding ATPase YchF</fullName>
    </recommendedName>
</protein>
<accession>A0A955E0B7</accession>
<reference evidence="9" key="2">
    <citation type="journal article" date="2021" name="Microbiome">
        <title>Successional dynamics and alternative stable states in a saline activated sludge microbial community over 9 years.</title>
        <authorList>
            <person name="Wang Y."/>
            <person name="Ye J."/>
            <person name="Ju F."/>
            <person name="Liu L."/>
            <person name="Boyd J.A."/>
            <person name="Deng Y."/>
            <person name="Parks D.H."/>
            <person name="Jiang X."/>
            <person name="Yin X."/>
            <person name="Woodcroft B.J."/>
            <person name="Tyson G.W."/>
            <person name="Hugenholtz P."/>
            <person name="Polz M.F."/>
            <person name="Zhang T."/>
        </authorList>
    </citation>
    <scope>NUCLEOTIDE SEQUENCE</scope>
    <source>
        <strain evidence="9">HKST-UBA80</strain>
    </source>
</reference>
<dbReference type="GO" id="GO:0043023">
    <property type="term" value="F:ribosomal large subunit binding"/>
    <property type="evidence" value="ECO:0007669"/>
    <property type="project" value="UniProtKB-UniRule"/>
</dbReference>
<dbReference type="SUPFAM" id="SSF52540">
    <property type="entry name" value="P-loop containing nucleoside triphosphate hydrolases"/>
    <property type="match status" value="1"/>
</dbReference>
<dbReference type="Pfam" id="PF06071">
    <property type="entry name" value="YchF-GTPase_C"/>
    <property type="match status" value="1"/>
</dbReference>
<dbReference type="GO" id="GO:0005525">
    <property type="term" value="F:GTP binding"/>
    <property type="evidence" value="ECO:0007669"/>
    <property type="project" value="InterPro"/>
</dbReference>
<comment type="cofactor">
    <cofactor evidence="1">
        <name>Mg(2+)</name>
        <dbReference type="ChEBI" id="CHEBI:18420"/>
    </cofactor>
</comment>
<dbReference type="InterPro" id="IPR013029">
    <property type="entry name" value="YchF_C"/>
</dbReference>
<evidence type="ECO:0000256" key="4">
    <source>
        <dbReference type="ARBA" id="ARBA00022840"/>
    </source>
</evidence>